<comment type="caution">
    <text evidence="1">The sequence shown here is derived from an EMBL/GenBank/DDBJ whole genome shotgun (WGS) entry which is preliminary data.</text>
</comment>
<dbReference type="EMBL" id="JAPFFK010000015">
    <property type="protein sequence ID" value="KAJ6712012.1"/>
    <property type="molecule type" value="Genomic_DNA"/>
</dbReference>
<name>A0A9Q0TI11_SALPP</name>
<sequence length="131" mass="14652">MAAVAGIGKIRFRDTCAEAGRFLKRRDLGSNKEHWGVLAKLLQQEEKRWELLSRVWVELLSYAAGNCRANAHAQQDLKLETESEVAYVNPDLKNKNNAAQLHCCQLIRVEVGFSKSKTAHGHGYLAARSCS</sequence>
<proteinExistence type="predicted"/>
<evidence type="ECO:0000313" key="2">
    <source>
        <dbReference type="Proteomes" id="UP001151532"/>
    </source>
</evidence>
<reference evidence="1" key="2">
    <citation type="journal article" date="2023" name="Int. J. Mol. Sci.">
        <title>De Novo Assembly and Annotation of 11 Diverse Shrub Willow (Salix) Genomes Reveals Novel Gene Organization in Sex-Linked Regions.</title>
        <authorList>
            <person name="Hyden B."/>
            <person name="Feng K."/>
            <person name="Yates T.B."/>
            <person name="Jawdy S."/>
            <person name="Cereghino C."/>
            <person name="Smart L.B."/>
            <person name="Muchero W."/>
        </authorList>
    </citation>
    <scope>NUCLEOTIDE SEQUENCE</scope>
    <source>
        <tissue evidence="1">Shoot tip</tissue>
    </source>
</reference>
<keyword evidence="2" id="KW-1185">Reference proteome</keyword>
<accession>A0A9Q0TI11</accession>
<gene>
    <name evidence="1" type="ORF">OIU79_008265</name>
</gene>
<dbReference type="InterPro" id="IPR007658">
    <property type="entry name" value="DUF594"/>
</dbReference>
<reference evidence="1" key="1">
    <citation type="submission" date="2022-11" db="EMBL/GenBank/DDBJ databases">
        <authorList>
            <person name="Hyden B.L."/>
            <person name="Feng K."/>
            <person name="Yates T."/>
            <person name="Jawdy S."/>
            <person name="Smart L.B."/>
            <person name="Muchero W."/>
        </authorList>
    </citation>
    <scope>NUCLEOTIDE SEQUENCE</scope>
    <source>
        <tissue evidence="1">Shoot tip</tissue>
    </source>
</reference>
<dbReference type="OrthoDB" id="1110961at2759"/>
<evidence type="ECO:0000313" key="1">
    <source>
        <dbReference type="EMBL" id="KAJ6712012.1"/>
    </source>
</evidence>
<protein>
    <submittedName>
        <fullName evidence="1">Uncharacterized protein</fullName>
    </submittedName>
</protein>
<dbReference type="AlphaFoldDB" id="A0A9Q0TI11"/>
<dbReference type="Pfam" id="PF04578">
    <property type="entry name" value="DUF594"/>
    <property type="match status" value="1"/>
</dbReference>
<organism evidence="1 2">
    <name type="scientific">Salix purpurea</name>
    <name type="common">Purple osier willow</name>
    <dbReference type="NCBI Taxonomy" id="77065"/>
    <lineage>
        <taxon>Eukaryota</taxon>
        <taxon>Viridiplantae</taxon>
        <taxon>Streptophyta</taxon>
        <taxon>Embryophyta</taxon>
        <taxon>Tracheophyta</taxon>
        <taxon>Spermatophyta</taxon>
        <taxon>Magnoliopsida</taxon>
        <taxon>eudicotyledons</taxon>
        <taxon>Gunneridae</taxon>
        <taxon>Pentapetalae</taxon>
        <taxon>rosids</taxon>
        <taxon>fabids</taxon>
        <taxon>Malpighiales</taxon>
        <taxon>Salicaceae</taxon>
        <taxon>Saliceae</taxon>
        <taxon>Salix</taxon>
    </lineage>
</organism>
<dbReference type="Proteomes" id="UP001151532">
    <property type="component" value="Chromosome 1"/>
</dbReference>